<dbReference type="OrthoDB" id="2062670at2"/>
<dbReference type="Gene3D" id="3.40.50.1820">
    <property type="entry name" value="alpha/beta hydrolase"/>
    <property type="match status" value="1"/>
</dbReference>
<evidence type="ECO:0008006" key="3">
    <source>
        <dbReference type="Google" id="ProtNLM"/>
    </source>
</evidence>
<reference evidence="1 2" key="1">
    <citation type="submission" date="2018-08" db="EMBL/GenBank/DDBJ databases">
        <title>Lactobacillus suantsai sp. nov., isolated from traditional fermented suan-tsai in Taiwan.</title>
        <authorList>
            <person name="Huang C.-H."/>
        </authorList>
    </citation>
    <scope>NUCLEOTIDE SEQUENCE [LARGE SCALE GENOMIC DNA]</scope>
    <source>
        <strain evidence="1 2">BCRC 12945</strain>
    </source>
</reference>
<proteinExistence type="predicted"/>
<organism evidence="1 2">
    <name type="scientific">Levilactobacillus suantsaii</name>
    <dbReference type="NCBI Taxonomy" id="2292255"/>
    <lineage>
        <taxon>Bacteria</taxon>
        <taxon>Bacillati</taxon>
        <taxon>Bacillota</taxon>
        <taxon>Bacilli</taxon>
        <taxon>Lactobacillales</taxon>
        <taxon>Lactobacillaceae</taxon>
        <taxon>Levilactobacillus</taxon>
    </lineage>
</organism>
<comment type="caution">
    <text evidence="1">The sequence shown here is derived from an EMBL/GenBank/DDBJ whole genome shotgun (WGS) entry which is preliminary data.</text>
</comment>
<dbReference type="Proteomes" id="UP000290602">
    <property type="component" value="Unassembled WGS sequence"/>
</dbReference>
<keyword evidence="2" id="KW-1185">Reference proteome</keyword>
<gene>
    <name evidence="1" type="ORF">DXH47_05040</name>
</gene>
<name>A0A4V1LFG7_9LACO</name>
<evidence type="ECO:0000313" key="1">
    <source>
        <dbReference type="EMBL" id="RXI79143.1"/>
    </source>
</evidence>
<dbReference type="InterPro" id="IPR029058">
    <property type="entry name" value="AB_hydrolase_fold"/>
</dbReference>
<dbReference type="EMBL" id="QXIL01000006">
    <property type="protein sequence ID" value="RXI79143.1"/>
    <property type="molecule type" value="Genomic_DNA"/>
</dbReference>
<dbReference type="SUPFAM" id="SSF53474">
    <property type="entry name" value="alpha/beta-Hydrolases"/>
    <property type="match status" value="1"/>
</dbReference>
<dbReference type="AlphaFoldDB" id="A0A4V1LFG7"/>
<dbReference type="RefSeq" id="WP_129032160.1">
    <property type="nucleotide sequence ID" value="NZ_QXIL01000006.1"/>
</dbReference>
<accession>A0A4V1LFG7</accession>
<evidence type="ECO:0000313" key="2">
    <source>
        <dbReference type="Proteomes" id="UP000290602"/>
    </source>
</evidence>
<protein>
    <recommendedName>
        <fullName evidence="3">Alpha/beta hydrolase</fullName>
    </recommendedName>
</protein>
<sequence length="249" mass="27278">MKNNSVVIENHYQQLNPFQGLVIYRPVDPTNRKPVGIVLMHSDEAYYGFIPAPELAQRGYTVFTAAVKRSEETLDQKILDVKAVVDYVKQDDAIKKFLLLGHSGGATLLSAYQAIAENGAHIFQTERQVVKLTDVGDLTPADGVMFLDSNFGNGVMELLSLDPGLTEGDSARYLNPKFDLTSPENGWCGDHGEYSSAFIRAYQQAQAERQQKLVDDALARLNAIEAGQGKFKDDEPLTIVGGPAVCAVQ</sequence>